<dbReference type="InterPro" id="IPR000189">
    <property type="entry name" value="Transglyc_AS"/>
</dbReference>
<evidence type="ECO:0000313" key="5">
    <source>
        <dbReference type="Proteomes" id="UP001241056"/>
    </source>
</evidence>
<name>A0ABT7SMN1_9GAMM</name>
<gene>
    <name evidence="4" type="ORF">QEZ41_03875</name>
</gene>
<dbReference type="InterPro" id="IPR024570">
    <property type="entry name" value="Murein_transglycosylaseC_N"/>
</dbReference>
<feature type="domain" description="Transglycosylase SLT" evidence="2">
    <location>
        <begin position="216"/>
        <end position="342"/>
    </location>
</feature>
<dbReference type="Proteomes" id="UP001241056">
    <property type="component" value="Unassembled WGS sequence"/>
</dbReference>
<reference evidence="4 5" key="1">
    <citation type="submission" date="2023-06" db="EMBL/GenBank/DDBJ databases">
        <title>Thiopseudomonas sp. CY1220 draft genome sequence.</title>
        <authorList>
            <person name="Zhao G."/>
            <person name="An M."/>
        </authorList>
    </citation>
    <scope>NUCLEOTIDE SEQUENCE [LARGE SCALE GENOMIC DNA]</scope>
    <source>
        <strain evidence="4 5">CY1220</strain>
    </source>
</reference>
<evidence type="ECO:0000256" key="1">
    <source>
        <dbReference type="ARBA" id="ARBA00007734"/>
    </source>
</evidence>
<dbReference type="PROSITE" id="PS00922">
    <property type="entry name" value="TRANSGLYCOSYLASE"/>
    <property type="match status" value="1"/>
</dbReference>
<dbReference type="Pfam" id="PF11873">
    <property type="entry name" value="Mltc_N"/>
    <property type="match status" value="1"/>
</dbReference>
<organism evidence="4 5">
    <name type="scientific">Thiopseudomonas acetoxidans</name>
    <dbReference type="NCBI Taxonomy" id="3041622"/>
    <lineage>
        <taxon>Bacteria</taxon>
        <taxon>Pseudomonadati</taxon>
        <taxon>Pseudomonadota</taxon>
        <taxon>Gammaproteobacteria</taxon>
        <taxon>Pseudomonadales</taxon>
        <taxon>Pseudomonadaceae</taxon>
        <taxon>Thiopseudomonas</taxon>
    </lineage>
</organism>
<evidence type="ECO:0000313" key="4">
    <source>
        <dbReference type="EMBL" id="MDM7857416.1"/>
    </source>
</evidence>
<accession>A0ABT7SMN1</accession>
<dbReference type="PANTHER" id="PTHR37423:SF2">
    <property type="entry name" value="MEMBRANE-BOUND LYTIC MUREIN TRANSGLYCOSYLASE C"/>
    <property type="match status" value="1"/>
</dbReference>
<dbReference type="EMBL" id="JAUCDY010000003">
    <property type="protein sequence ID" value="MDM7857416.1"/>
    <property type="molecule type" value="Genomic_DNA"/>
</dbReference>
<sequence>MNRRQLLQLLALSPLVTLVACKPQQVRRSVDVGRRVAQGELKGAIGSQIPSTGIPEVDRLVRGQLEQLANKLAKKWGDKRVASKTEYVKYSDKYQTRAVVNFDTGVIRVETIEKKDAKAKLEQAIISTLLAPSDPSGVDLLSDKAVNIGAEPFLHGLVVDHQGQAIRYEWRAGQYAKHLLANAYQQDKYKGKTRYFVSFAMVQNHHANSQHKYASYVAQNSRRFKVKSSLIYAIMEAESSFNPYAISHVPAYGLMQIVPTTAGRDAHQLIYNRPGTPSKDYLFMPQNNIQMGAAYLSILNDRYLARVTHPLSREYCVIAGYNTGSGNVLKAFHSNRDQAFAQINRLSPAQVYNQLVAKLPYAETRRYLPKVTQYQRKYS</sequence>
<keyword evidence="5" id="KW-1185">Reference proteome</keyword>
<proteinExistence type="inferred from homology"/>
<protein>
    <submittedName>
        <fullName evidence="4">Murein transglycosylase domain-containing protein</fullName>
    </submittedName>
</protein>
<comment type="caution">
    <text evidence="4">The sequence shown here is derived from an EMBL/GenBank/DDBJ whole genome shotgun (WGS) entry which is preliminary data.</text>
</comment>
<dbReference type="CDD" id="cd16893">
    <property type="entry name" value="LT_MltC_MltE"/>
    <property type="match status" value="1"/>
</dbReference>
<dbReference type="Pfam" id="PF01464">
    <property type="entry name" value="SLT"/>
    <property type="match status" value="1"/>
</dbReference>
<dbReference type="SUPFAM" id="SSF53955">
    <property type="entry name" value="Lysozyme-like"/>
    <property type="match status" value="1"/>
</dbReference>
<dbReference type="InterPro" id="IPR008258">
    <property type="entry name" value="Transglycosylase_SLT_dom_1"/>
</dbReference>
<dbReference type="RefSeq" id="WP_289410070.1">
    <property type="nucleotide sequence ID" value="NZ_JAUCDY010000003.1"/>
</dbReference>
<evidence type="ECO:0000259" key="2">
    <source>
        <dbReference type="Pfam" id="PF01464"/>
    </source>
</evidence>
<comment type="similarity">
    <text evidence="1">Belongs to the transglycosylase Slt family.</text>
</comment>
<dbReference type="PROSITE" id="PS51257">
    <property type="entry name" value="PROKAR_LIPOPROTEIN"/>
    <property type="match status" value="1"/>
</dbReference>
<dbReference type="InterPro" id="IPR023346">
    <property type="entry name" value="Lysozyme-like_dom_sf"/>
</dbReference>
<dbReference type="PANTHER" id="PTHR37423">
    <property type="entry name" value="SOLUBLE LYTIC MUREIN TRANSGLYCOSYLASE-RELATED"/>
    <property type="match status" value="1"/>
</dbReference>
<evidence type="ECO:0000259" key="3">
    <source>
        <dbReference type="Pfam" id="PF11873"/>
    </source>
</evidence>
<dbReference type="Gene3D" id="1.10.530.10">
    <property type="match status" value="1"/>
</dbReference>
<feature type="domain" description="Murein transglycosylase-C N-terminal" evidence="3">
    <location>
        <begin position="65"/>
        <end position="212"/>
    </location>
</feature>